<reference evidence="2 3" key="1">
    <citation type="submission" date="2016-11" db="EMBL/GenBank/DDBJ databases">
        <title>Trade-off between light-utilization and light-protection in marine flavobacteria.</title>
        <authorList>
            <person name="Kumagai Y."/>
        </authorList>
    </citation>
    <scope>NUCLEOTIDE SEQUENCE [LARGE SCALE GENOMIC DNA]</scope>
    <source>
        <strain evidence="2 3">NBRC 107125</strain>
    </source>
</reference>
<organism evidence="2 3">
    <name type="scientific">Oceanicoccus sagamiensis</name>
    <dbReference type="NCBI Taxonomy" id="716816"/>
    <lineage>
        <taxon>Bacteria</taxon>
        <taxon>Pseudomonadati</taxon>
        <taxon>Pseudomonadota</taxon>
        <taxon>Gammaproteobacteria</taxon>
        <taxon>Cellvibrionales</taxon>
        <taxon>Spongiibacteraceae</taxon>
        <taxon>Oceanicoccus</taxon>
    </lineage>
</organism>
<dbReference type="RefSeq" id="WP_085757296.1">
    <property type="nucleotide sequence ID" value="NZ_CP019343.1"/>
</dbReference>
<feature type="chain" id="PRO_5012620730" description="Copper resistance protein B" evidence="1">
    <location>
        <begin position="32"/>
        <end position="257"/>
    </location>
</feature>
<feature type="signal peptide" evidence="1">
    <location>
        <begin position="1"/>
        <end position="31"/>
    </location>
</feature>
<evidence type="ECO:0000313" key="3">
    <source>
        <dbReference type="Proteomes" id="UP000193450"/>
    </source>
</evidence>
<dbReference type="EMBL" id="CP019343">
    <property type="protein sequence ID" value="ARN73191.1"/>
    <property type="molecule type" value="Genomic_DNA"/>
</dbReference>
<gene>
    <name evidence="2" type="ORF">BST96_03165</name>
</gene>
<sequence length="257" mass="28492">MFTSFYSTSRPARLFTAILPLVALLSFNAVAQEQAEPENASSPLAKVRNTDLKARFVDIDGDDLDDYALEGALMINPKLKFRYELRYWETDATGQQRSGLDSARAKGIYFPGEGSWNDMPYRLAVGLEAKVHFDNQDRGIGQDAHTLIPFAGVAVTVRPGTIVIPLVQHESEIDGVDVSVTSLRLLAIQKLPNRYWLKLDAIASADWENDNDLPASAELQFGRQFTPAFGVYAEALTGIGGYKSYDWGFGLGLRFNY</sequence>
<dbReference type="AlphaFoldDB" id="A0A1X9N7N0"/>
<keyword evidence="1" id="KW-0732">Signal</keyword>
<proteinExistence type="predicted"/>
<evidence type="ECO:0000313" key="2">
    <source>
        <dbReference type="EMBL" id="ARN73191.1"/>
    </source>
</evidence>
<dbReference type="STRING" id="716816.BST96_03165"/>
<evidence type="ECO:0008006" key="4">
    <source>
        <dbReference type="Google" id="ProtNLM"/>
    </source>
</evidence>
<keyword evidence="3" id="KW-1185">Reference proteome</keyword>
<dbReference type="KEGG" id="osg:BST96_03165"/>
<dbReference type="OrthoDB" id="7701610at2"/>
<dbReference type="Proteomes" id="UP000193450">
    <property type="component" value="Chromosome"/>
</dbReference>
<accession>A0A1X9N7N0</accession>
<evidence type="ECO:0000256" key="1">
    <source>
        <dbReference type="SAM" id="SignalP"/>
    </source>
</evidence>
<name>A0A1X9N7N0_9GAMM</name>
<protein>
    <recommendedName>
        <fullName evidence="4">Copper resistance protein B</fullName>
    </recommendedName>
</protein>